<dbReference type="GO" id="GO:0005886">
    <property type="term" value="C:plasma membrane"/>
    <property type="evidence" value="ECO:0007669"/>
    <property type="project" value="UniProtKB-SubCell"/>
</dbReference>
<protein>
    <submittedName>
        <fullName evidence="9">Alpha-1,2-mannosyltransferase</fullName>
        <ecNumber evidence="9">2.4.1.-</ecNumber>
    </submittedName>
</protein>
<proteinExistence type="inferred from homology"/>
<evidence type="ECO:0000256" key="8">
    <source>
        <dbReference type="SAM" id="Phobius"/>
    </source>
</evidence>
<dbReference type="GO" id="GO:0016758">
    <property type="term" value="F:hexosyltransferase activity"/>
    <property type="evidence" value="ECO:0007669"/>
    <property type="project" value="InterPro"/>
</dbReference>
<keyword evidence="3 9" id="KW-0808">Transferase</keyword>
<evidence type="ECO:0000313" key="10">
    <source>
        <dbReference type="Proteomes" id="UP000562045"/>
    </source>
</evidence>
<dbReference type="Pfam" id="PF09594">
    <property type="entry name" value="GT87"/>
    <property type="match status" value="1"/>
</dbReference>
<comment type="subcellular location">
    <subcellularLocation>
        <location evidence="1">Cell membrane</location>
        <topology evidence="1">Multi-pass membrane protein</topology>
    </subcellularLocation>
</comment>
<dbReference type="EMBL" id="JACBZM010000001">
    <property type="protein sequence ID" value="NYI43276.1"/>
    <property type="molecule type" value="Genomic_DNA"/>
</dbReference>
<dbReference type="AlphaFoldDB" id="A0A7Z0CJ42"/>
<keyword evidence="4 8" id="KW-0812">Transmembrane</keyword>
<evidence type="ECO:0000256" key="1">
    <source>
        <dbReference type="ARBA" id="ARBA00004651"/>
    </source>
</evidence>
<evidence type="ECO:0000256" key="7">
    <source>
        <dbReference type="ARBA" id="ARBA00024033"/>
    </source>
</evidence>
<feature type="transmembrane region" description="Helical" evidence="8">
    <location>
        <begin position="192"/>
        <end position="212"/>
    </location>
</feature>
<feature type="transmembrane region" description="Helical" evidence="8">
    <location>
        <begin position="79"/>
        <end position="101"/>
    </location>
</feature>
<dbReference type="Proteomes" id="UP000562045">
    <property type="component" value="Unassembled WGS sequence"/>
</dbReference>
<dbReference type="InterPro" id="IPR018584">
    <property type="entry name" value="GT87"/>
</dbReference>
<name>A0A7Z0CJ42_9ACTN</name>
<keyword evidence="2" id="KW-1003">Cell membrane</keyword>
<keyword evidence="9" id="KW-0328">Glycosyltransferase</keyword>
<comment type="similarity">
    <text evidence="7">Belongs to the glycosyltransferase 87 family.</text>
</comment>
<gene>
    <name evidence="9" type="ORF">BJ993_000356</name>
</gene>
<evidence type="ECO:0000256" key="2">
    <source>
        <dbReference type="ARBA" id="ARBA00022475"/>
    </source>
</evidence>
<dbReference type="EC" id="2.4.1.-" evidence="9"/>
<accession>A0A7Z0CJ42</accession>
<dbReference type="RefSeq" id="WP_179647520.1">
    <property type="nucleotide sequence ID" value="NZ_JACBZM010000001.1"/>
</dbReference>
<organism evidence="9 10">
    <name type="scientific">Nocardioides aromaticivorans</name>
    <dbReference type="NCBI Taxonomy" id="200618"/>
    <lineage>
        <taxon>Bacteria</taxon>
        <taxon>Bacillati</taxon>
        <taxon>Actinomycetota</taxon>
        <taxon>Actinomycetes</taxon>
        <taxon>Propionibacteriales</taxon>
        <taxon>Nocardioidaceae</taxon>
        <taxon>Nocardioides</taxon>
    </lineage>
</organism>
<evidence type="ECO:0000256" key="4">
    <source>
        <dbReference type="ARBA" id="ARBA00022692"/>
    </source>
</evidence>
<evidence type="ECO:0000256" key="6">
    <source>
        <dbReference type="ARBA" id="ARBA00023136"/>
    </source>
</evidence>
<feature type="transmembrane region" description="Helical" evidence="8">
    <location>
        <begin position="113"/>
        <end position="146"/>
    </location>
</feature>
<comment type="caution">
    <text evidence="9">The sequence shown here is derived from an EMBL/GenBank/DDBJ whole genome shotgun (WGS) entry which is preliminary data.</text>
</comment>
<feature type="transmembrane region" description="Helical" evidence="8">
    <location>
        <begin position="356"/>
        <end position="374"/>
    </location>
</feature>
<keyword evidence="5 8" id="KW-1133">Transmembrane helix</keyword>
<evidence type="ECO:0000256" key="5">
    <source>
        <dbReference type="ARBA" id="ARBA00022989"/>
    </source>
</evidence>
<keyword evidence="6 8" id="KW-0472">Membrane</keyword>
<feature type="transmembrane region" description="Helical" evidence="8">
    <location>
        <begin position="158"/>
        <end position="180"/>
    </location>
</feature>
<evidence type="ECO:0000313" key="9">
    <source>
        <dbReference type="EMBL" id="NYI43276.1"/>
    </source>
</evidence>
<feature type="transmembrane region" description="Helical" evidence="8">
    <location>
        <begin position="249"/>
        <end position="269"/>
    </location>
</feature>
<reference evidence="9 10" key="1">
    <citation type="submission" date="2020-07" db="EMBL/GenBank/DDBJ databases">
        <title>Sequencing the genomes of 1000 actinobacteria strains.</title>
        <authorList>
            <person name="Klenk H.-P."/>
        </authorList>
    </citation>
    <scope>NUCLEOTIDE SEQUENCE [LARGE SCALE GENOMIC DNA]</scope>
    <source>
        <strain evidence="9 10">DSM 15131</strain>
    </source>
</reference>
<evidence type="ECO:0000256" key="3">
    <source>
        <dbReference type="ARBA" id="ARBA00022679"/>
    </source>
</evidence>
<sequence>METWTPHRLVAALAVAVGLLCGVLAWRWSWFIDLRVYELGASALFGGDLYGVRFHVADLPFTYPPFAAMLMLPLAVLPIWLSAFLWAVACVVVLAFVVDLVLRSCGAAPTGLLLPAAVTVALAAEPVWSTFSFGQVNLFLMAAILADVLRPDRRRAGWLVGVVAGIKLTPLFFVAFLVVIGRRRAAGTAVASFAGTVLVGAVAAPGASWAYWTDVLWDPGRVGGVEYAGNQSVLGILSRLLGHEAPTSLWLLVAGTTAVVALASAALLWRSESPAARPLAACTAAYGMLLASPISWDHHWVWLVPTVIALWHSGLPRARPVAGVVAAVAFSRAIWWSPFRHGREYGWSLAEGIAGNAYVLTALGLLVACAWWGLRGSAPDGPGAGAPGATSGVRRGVRRLLA</sequence>